<dbReference type="GO" id="GO:0000724">
    <property type="term" value="P:double-strand break repair via homologous recombination"/>
    <property type="evidence" value="ECO:0007669"/>
    <property type="project" value="TreeGrafter"/>
</dbReference>
<dbReference type="PANTHER" id="PTHR13989">
    <property type="entry name" value="REPLICATION PROTEIN A-RELATED"/>
    <property type="match status" value="1"/>
</dbReference>
<evidence type="ECO:0000313" key="6">
    <source>
        <dbReference type="Proteomes" id="UP000192356"/>
    </source>
</evidence>
<evidence type="ECO:0000256" key="2">
    <source>
        <dbReference type="ARBA" id="ARBA00023125"/>
    </source>
</evidence>
<name>A0A1X0QAI2_9MICR</name>
<dbReference type="SUPFAM" id="SSF50249">
    <property type="entry name" value="Nucleic acid-binding proteins"/>
    <property type="match status" value="1"/>
</dbReference>
<dbReference type="Pfam" id="PF01336">
    <property type="entry name" value="tRNA_anti-codon"/>
    <property type="match status" value="1"/>
</dbReference>
<dbReference type="GO" id="GO:0003697">
    <property type="term" value="F:single-stranded DNA binding"/>
    <property type="evidence" value="ECO:0007669"/>
    <property type="project" value="TreeGrafter"/>
</dbReference>
<dbReference type="InterPro" id="IPR004365">
    <property type="entry name" value="NA-bd_OB_tRNA"/>
</dbReference>
<evidence type="ECO:0000256" key="3">
    <source>
        <dbReference type="ARBA" id="ARBA00023242"/>
    </source>
</evidence>
<sequence>MEIEGGGFLSSNNQQGIMIARSLRRLTCKQLNNAVTDESNPNIFLVDTTSINTVVLIGFVKSVNKTNAGVIFTLTDTTDNISCAFFTNNSYEEIQIPLVVEGGLIKVVGKLRTFNEKKSVTVTHVLECEGNDFIYHLTEAFYEYLFNTNVITPPKKKTNTNIESDVLSVFRNNQGDEGLEIDTVVGMLSGNYRETEIRDVINNLQLECQIYNVDDTKYKTTT</sequence>
<dbReference type="GO" id="GO:0005662">
    <property type="term" value="C:DNA replication factor A complex"/>
    <property type="evidence" value="ECO:0007669"/>
    <property type="project" value="TreeGrafter"/>
</dbReference>
<dbReference type="Gene3D" id="2.40.50.140">
    <property type="entry name" value="Nucleic acid-binding proteins"/>
    <property type="match status" value="1"/>
</dbReference>
<keyword evidence="6" id="KW-1185">Reference proteome</keyword>
<gene>
    <name evidence="5" type="primary">RFA2B</name>
    <name evidence="5" type="ORF">HERIO_1308</name>
</gene>
<dbReference type="PANTHER" id="PTHR13989:SF16">
    <property type="entry name" value="REPLICATION PROTEIN A2"/>
    <property type="match status" value="1"/>
</dbReference>
<comment type="caution">
    <text evidence="5">The sequence shown here is derived from an EMBL/GenBank/DDBJ whole genome shotgun (WGS) entry which is preliminary data.</text>
</comment>
<dbReference type="InterPro" id="IPR040260">
    <property type="entry name" value="RFA2-like"/>
</dbReference>
<organism evidence="5 6">
    <name type="scientific">Hepatospora eriocheir</name>
    <dbReference type="NCBI Taxonomy" id="1081669"/>
    <lineage>
        <taxon>Eukaryota</taxon>
        <taxon>Fungi</taxon>
        <taxon>Fungi incertae sedis</taxon>
        <taxon>Microsporidia</taxon>
        <taxon>Hepatosporidae</taxon>
        <taxon>Hepatospora</taxon>
    </lineage>
</organism>
<feature type="domain" description="OB" evidence="4">
    <location>
        <begin position="54"/>
        <end position="125"/>
    </location>
</feature>
<protein>
    <submittedName>
        <fullName evidence="5">RFA2B</fullName>
    </submittedName>
</protein>
<dbReference type="AlphaFoldDB" id="A0A1X0QAI2"/>
<dbReference type="Proteomes" id="UP000192356">
    <property type="component" value="Unassembled WGS sequence"/>
</dbReference>
<dbReference type="InterPro" id="IPR012340">
    <property type="entry name" value="NA-bd_OB-fold"/>
</dbReference>
<proteinExistence type="predicted"/>
<dbReference type="VEuPathDB" id="MicrosporidiaDB:A0H76_711"/>
<dbReference type="Gene3D" id="1.10.10.10">
    <property type="entry name" value="Winged helix-like DNA-binding domain superfamily/Winged helix DNA-binding domain"/>
    <property type="match status" value="1"/>
</dbReference>
<evidence type="ECO:0000259" key="4">
    <source>
        <dbReference type="Pfam" id="PF01336"/>
    </source>
</evidence>
<dbReference type="GO" id="GO:0035861">
    <property type="term" value="C:site of double-strand break"/>
    <property type="evidence" value="ECO:0007669"/>
    <property type="project" value="TreeGrafter"/>
</dbReference>
<dbReference type="GO" id="GO:0000781">
    <property type="term" value="C:chromosome, telomeric region"/>
    <property type="evidence" value="ECO:0007669"/>
    <property type="project" value="TreeGrafter"/>
</dbReference>
<dbReference type="GO" id="GO:0006289">
    <property type="term" value="P:nucleotide-excision repair"/>
    <property type="evidence" value="ECO:0007669"/>
    <property type="project" value="TreeGrafter"/>
</dbReference>
<dbReference type="GO" id="GO:0006260">
    <property type="term" value="P:DNA replication"/>
    <property type="evidence" value="ECO:0007669"/>
    <property type="project" value="TreeGrafter"/>
</dbReference>
<reference evidence="5 6" key="1">
    <citation type="journal article" date="2017" name="Environ. Microbiol.">
        <title>Decay of the glycolytic pathway and adaptation to intranuclear parasitism within Enterocytozoonidae microsporidia.</title>
        <authorList>
            <person name="Wiredu Boakye D."/>
            <person name="Jaroenlak P."/>
            <person name="Prachumwat A."/>
            <person name="Williams T.A."/>
            <person name="Bateman K.S."/>
            <person name="Itsathitphaisarn O."/>
            <person name="Sritunyalucksana K."/>
            <person name="Paszkiewicz K.H."/>
            <person name="Moore K.A."/>
            <person name="Stentiford G.D."/>
            <person name="Williams B.A."/>
        </authorList>
    </citation>
    <scope>NUCLEOTIDE SEQUENCE [LARGE SCALE GENOMIC DNA]</scope>
    <source>
        <strain evidence="5 6">GB1</strain>
    </source>
</reference>
<evidence type="ECO:0000313" key="5">
    <source>
        <dbReference type="EMBL" id="ORD96766.1"/>
    </source>
</evidence>
<dbReference type="InterPro" id="IPR036388">
    <property type="entry name" value="WH-like_DNA-bd_sf"/>
</dbReference>
<keyword evidence="3" id="KW-0539">Nucleus</keyword>
<dbReference type="EMBL" id="LVKB01000062">
    <property type="protein sequence ID" value="ORD96766.1"/>
    <property type="molecule type" value="Genomic_DNA"/>
</dbReference>
<dbReference type="VEuPathDB" id="MicrosporidiaDB:HERIO_1308"/>
<dbReference type="OrthoDB" id="25571at2759"/>
<keyword evidence="2" id="KW-0238">DNA-binding</keyword>
<accession>A0A1X0QAI2</accession>
<comment type="subcellular location">
    <subcellularLocation>
        <location evidence="1">Nucleus</location>
    </subcellularLocation>
</comment>
<evidence type="ECO:0000256" key="1">
    <source>
        <dbReference type="ARBA" id="ARBA00004123"/>
    </source>
</evidence>